<dbReference type="Gene3D" id="1.10.101.10">
    <property type="entry name" value="PGBD-like superfamily/PGBD"/>
    <property type="match status" value="1"/>
</dbReference>
<evidence type="ECO:0000313" key="2">
    <source>
        <dbReference type="EMBL" id="RYM97851.1"/>
    </source>
</evidence>
<dbReference type="SUPFAM" id="SSF47090">
    <property type="entry name" value="PGBD-like"/>
    <property type="match status" value="1"/>
</dbReference>
<dbReference type="InterPro" id="IPR002477">
    <property type="entry name" value="Peptidoglycan-bd-like"/>
</dbReference>
<sequence>MTLLAMLLVGLLVVGVVATTVGIQASREQPEEPVTLTTTIRTRTLADEVTGRLVAFPKATVHVPAEGTVTREALTAGANLDEGGVIGVVDERPILLMQGAVPMWRTLAPGSKGEDVRQLQAALARLGYVIYDDAGAFGDSTALAVNQYLAALGYESVDATNASLQSEDWKRTAIPHQQLVFSPSAPVMATSRCGIAGQKVAGELCVLETAEREHAIAFPTVDVSDADLNALEGASVTIPTANGPITGTVGKQYVATKQVNTPTVGEGQTSQGNTGANDSAGIGDDNRIYLRLENADTEKLQAESAKINSAETPVTVTRMQGKADALTVESSALQQDGSQIWVMTDGGRRVNVDTGLCVQGICEIDGDGLADGMAIVLPEVSTNATAERKRQ</sequence>
<proteinExistence type="predicted"/>
<organism evidence="2 3">
    <name type="scientific">Bifidobacterium animalis subsp. lactis</name>
    <name type="common">Bifidobacterium lactis</name>
    <dbReference type="NCBI Taxonomy" id="302911"/>
    <lineage>
        <taxon>Bacteria</taxon>
        <taxon>Bacillati</taxon>
        <taxon>Actinomycetota</taxon>
        <taxon>Actinomycetes</taxon>
        <taxon>Bifidobacteriales</taxon>
        <taxon>Bifidobacteriaceae</taxon>
        <taxon>Bifidobacterium</taxon>
    </lineage>
</organism>
<dbReference type="InterPro" id="IPR036365">
    <property type="entry name" value="PGBD-like_sf"/>
</dbReference>
<reference evidence="2 3" key="1">
    <citation type="journal article" date="2019" name="Appl. Environ. Microbiol.">
        <title>Dissecting the evolutionary development of the Bifidobacterium animalis species through comparative genomics analyses.</title>
        <authorList>
            <person name="Lugli G.A."/>
            <person name="Mancino W."/>
            <person name="Milani C."/>
            <person name="Duranti S."/>
            <person name="Mancabelli L."/>
            <person name="Napoli S."/>
            <person name="Mangifesta M."/>
            <person name="Viappiani A."/>
            <person name="Anzalone R."/>
            <person name="Longhi G."/>
            <person name="van Sinderen D."/>
            <person name="Ventura M."/>
            <person name="Turroni F."/>
        </authorList>
    </citation>
    <scope>NUCLEOTIDE SEQUENCE [LARGE SCALE GENOMIC DNA]</scope>
    <source>
        <strain evidence="2 3">2011B</strain>
    </source>
</reference>
<dbReference type="Proteomes" id="UP000293613">
    <property type="component" value="Unassembled WGS sequence"/>
</dbReference>
<dbReference type="Pfam" id="PF01471">
    <property type="entry name" value="PG_binding_1"/>
    <property type="match status" value="1"/>
</dbReference>
<feature type="domain" description="Peptidoglycan binding-like" evidence="1">
    <location>
        <begin position="113"/>
        <end position="148"/>
    </location>
</feature>
<name>A0A8B3RKA6_BIFAN</name>
<protein>
    <recommendedName>
        <fullName evidence="1">Peptidoglycan binding-like domain-containing protein</fullName>
    </recommendedName>
</protein>
<gene>
    <name evidence="2" type="ORF">PG2011B_0102</name>
</gene>
<dbReference type="AlphaFoldDB" id="A0A8B3RKA6"/>
<evidence type="ECO:0000259" key="1">
    <source>
        <dbReference type="Pfam" id="PF01471"/>
    </source>
</evidence>
<accession>A0A8B3RKA6</accession>
<dbReference type="EMBL" id="RSCO01000005">
    <property type="protein sequence ID" value="RYM97851.1"/>
    <property type="molecule type" value="Genomic_DNA"/>
</dbReference>
<comment type="caution">
    <text evidence="2">The sequence shown here is derived from an EMBL/GenBank/DDBJ whole genome shotgun (WGS) entry which is preliminary data.</text>
</comment>
<evidence type="ECO:0000313" key="3">
    <source>
        <dbReference type="Proteomes" id="UP000293613"/>
    </source>
</evidence>
<dbReference type="InterPro" id="IPR036366">
    <property type="entry name" value="PGBDSf"/>
</dbReference>